<dbReference type="CDD" id="cd01038">
    <property type="entry name" value="Endonuclease_DUF559"/>
    <property type="match status" value="1"/>
</dbReference>
<dbReference type="PANTHER" id="PTHR38590:SF1">
    <property type="entry name" value="BLL0828 PROTEIN"/>
    <property type="match status" value="1"/>
</dbReference>
<feature type="region of interest" description="Disordered" evidence="1">
    <location>
        <begin position="125"/>
        <end position="152"/>
    </location>
</feature>
<sequence>MDGVCRPIEPETPEEIIRRRAKSMRSEPTEAEAKLWTILRAKRLGGYKFRQQVPVDHYIADFVCFTKKLIVEADGSQHAENSYDQKRDDYLKAQGFRILRFWNNDILNNSDGVATAILAALKAPSPTSPKQQVAKALVSSPAGGEDEKVQYD</sequence>
<dbReference type="PANTHER" id="PTHR38590">
    <property type="entry name" value="BLL0828 PROTEIN"/>
    <property type="match status" value="1"/>
</dbReference>
<evidence type="ECO:0000256" key="1">
    <source>
        <dbReference type="SAM" id="MobiDB-lite"/>
    </source>
</evidence>
<evidence type="ECO:0000259" key="2">
    <source>
        <dbReference type="Pfam" id="PF04480"/>
    </source>
</evidence>
<dbReference type="Gene3D" id="3.40.960.10">
    <property type="entry name" value="VSR Endonuclease"/>
    <property type="match status" value="1"/>
</dbReference>
<dbReference type="InterPro" id="IPR007569">
    <property type="entry name" value="DUF559"/>
</dbReference>
<reference evidence="3 4" key="1">
    <citation type="journal article" date="2019" name="Int. J. Syst. Evol. Microbiol.">
        <title>The Global Catalogue of Microorganisms (GCM) 10K type strain sequencing project: providing services to taxonomists for standard genome sequencing and annotation.</title>
        <authorList>
            <consortium name="The Broad Institute Genomics Platform"/>
            <consortium name="The Broad Institute Genome Sequencing Center for Infectious Disease"/>
            <person name="Wu L."/>
            <person name="Ma J."/>
        </authorList>
    </citation>
    <scope>NUCLEOTIDE SEQUENCE [LARGE SCALE GENOMIC DNA]</scope>
    <source>
        <strain evidence="3 4">JCM 14162</strain>
    </source>
</reference>
<dbReference type="Proteomes" id="UP001500713">
    <property type="component" value="Unassembled WGS sequence"/>
</dbReference>
<protein>
    <recommendedName>
        <fullName evidence="2">DUF559 domain-containing protein</fullName>
    </recommendedName>
</protein>
<dbReference type="RefSeq" id="WP_343759783.1">
    <property type="nucleotide sequence ID" value="NZ_BAAAEM010000003.1"/>
</dbReference>
<dbReference type="InterPro" id="IPR011335">
    <property type="entry name" value="Restrct_endonuc-II-like"/>
</dbReference>
<evidence type="ECO:0000313" key="4">
    <source>
        <dbReference type="Proteomes" id="UP001500713"/>
    </source>
</evidence>
<dbReference type="SUPFAM" id="SSF52980">
    <property type="entry name" value="Restriction endonuclease-like"/>
    <property type="match status" value="1"/>
</dbReference>
<dbReference type="EMBL" id="BAAAEM010000003">
    <property type="protein sequence ID" value="GAA0482371.1"/>
    <property type="molecule type" value="Genomic_DNA"/>
</dbReference>
<name>A0ABN1ARS7_9SPHN</name>
<evidence type="ECO:0000313" key="3">
    <source>
        <dbReference type="EMBL" id="GAA0482371.1"/>
    </source>
</evidence>
<comment type="caution">
    <text evidence="3">The sequence shown here is derived from an EMBL/GenBank/DDBJ whole genome shotgun (WGS) entry which is preliminary data.</text>
</comment>
<proteinExistence type="predicted"/>
<feature type="domain" description="DUF559" evidence="2">
    <location>
        <begin position="18"/>
        <end position="121"/>
    </location>
</feature>
<dbReference type="InterPro" id="IPR047216">
    <property type="entry name" value="Endonuclease_DUF559_bact"/>
</dbReference>
<organism evidence="3 4">
    <name type="scientific">Parasphingorhabdus litoris</name>
    <dbReference type="NCBI Taxonomy" id="394733"/>
    <lineage>
        <taxon>Bacteria</taxon>
        <taxon>Pseudomonadati</taxon>
        <taxon>Pseudomonadota</taxon>
        <taxon>Alphaproteobacteria</taxon>
        <taxon>Sphingomonadales</taxon>
        <taxon>Sphingomonadaceae</taxon>
        <taxon>Parasphingorhabdus</taxon>
    </lineage>
</organism>
<gene>
    <name evidence="3" type="ORF">GCM10009096_25880</name>
</gene>
<accession>A0ABN1ARS7</accession>
<dbReference type="Pfam" id="PF04480">
    <property type="entry name" value="DUF559"/>
    <property type="match status" value="1"/>
</dbReference>
<keyword evidence="4" id="KW-1185">Reference proteome</keyword>